<accession>A0A7R7VYY3</accession>
<name>A0A7R7VYY3_ASPCH</name>
<reference evidence="1" key="2">
    <citation type="submission" date="2021-02" db="EMBL/GenBank/DDBJ databases">
        <title>Aspergillus chevalieri M1 genome sequence.</title>
        <authorList>
            <person name="Kadooka C."/>
            <person name="Mori K."/>
            <person name="Futagami T."/>
        </authorList>
    </citation>
    <scope>NUCLEOTIDE SEQUENCE</scope>
    <source>
        <strain evidence="1">M1</strain>
    </source>
</reference>
<gene>
    <name evidence="1" type="ORF">ACHE_80758S</name>
</gene>
<reference evidence="1" key="1">
    <citation type="submission" date="2021-01" db="EMBL/GenBank/DDBJ databases">
        <authorList>
            <consortium name="Aspergillus chevalieri M1 genome sequencing consortium"/>
            <person name="Kazuki M."/>
            <person name="Futagami T."/>
        </authorList>
    </citation>
    <scope>NUCLEOTIDE SEQUENCE</scope>
    <source>
        <strain evidence="1">M1</strain>
    </source>
</reference>
<dbReference type="KEGG" id="ache:ACHE_80758S"/>
<organism evidence="1 2">
    <name type="scientific">Aspergillus chevalieri</name>
    <name type="common">Eurotium chevalieri</name>
    <dbReference type="NCBI Taxonomy" id="182096"/>
    <lineage>
        <taxon>Eukaryota</taxon>
        <taxon>Fungi</taxon>
        <taxon>Dikarya</taxon>
        <taxon>Ascomycota</taxon>
        <taxon>Pezizomycotina</taxon>
        <taxon>Eurotiomycetes</taxon>
        <taxon>Eurotiomycetidae</taxon>
        <taxon>Eurotiales</taxon>
        <taxon>Aspergillaceae</taxon>
        <taxon>Aspergillus</taxon>
        <taxon>Aspergillus subgen. Aspergillus</taxon>
    </lineage>
</organism>
<proteinExistence type="predicted"/>
<protein>
    <submittedName>
        <fullName evidence="1">Uncharacterized protein</fullName>
    </submittedName>
</protein>
<evidence type="ECO:0000313" key="1">
    <source>
        <dbReference type="EMBL" id="BCR92858.1"/>
    </source>
</evidence>
<dbReference type="EMBL" id="AP024423">
    <property type="protein sequence ID" value="BCR92858.1"/>
    <property type="molecule type" value="Genomic_DNA"/>
</dbReference>
<dbReference type="GeneID" id="66987207"/>
<evidence type="ECO:0000313" key="2">
    <source>
        <dbReference type="Proteomes" id="UP000637239"/>
    </source>
</evidence>
<dbReference type="AlphaFoldDB" id="A0A7R7VYY3"/>
<sequence>MPITSADATEPQALQVILDGLRELFEKAQAGDVGSWEHMNGVTEELLKALEFKKDDDPWWHNMKRAHAKSKEGLEDLKRSLGDGAGI</sequence>
<keyword evidence="2" id="KW-1185">Reference proteome</keyword>
<dbReference type="RefSeq" id="XP_043141371.1">
    <property type="nucleotide sequence ID" value="XM_043284164.1"/>
</dbReference>
<dbReference type="Proteomes" id="UP000637239">
    <property type="component" value="Chromosome 8"/>
</dbReference>